<protein>
    <submittedName>
        <fullName evidence="8">Transcription factor</fullName>
    </submittedName>
</protein>
<dbReference type="AlphaFoldDB" id="A0AAD7LZV9"/>
<keyword evidence="4" id="KW-0539">Nucleus</keyword>
<comment type="subcellular location">
    <subcellularLocation>
        <location evidence="1">Nucleus</location>
    </subcellularLocation>
</comment>
<evidence type="ECO:0000256" key="1">
    <source>
        <dbReference type="ARBA" id="ARBA00004123"/>
    </source>
</evidence>
<dbReference type="PANTHER" id="PTHR31945">
    <property type="entry name" value="TRANSCRIPTION FACTOR SCREAM2-RELATED"/>
    <property type="match status" value="1"/>
</dbReference>
<dbReference type="KEGG" id="qsa:O6P43_011441"/>
<dbReference type="GO" id="GO:0005634">
    <property type="term" value="C:nucleus"/>
    <property type="evidence" value="ECO:0007669"/>
    <property type="project" value="UniProtKB-SubCell"/>
</dbReference>
<feature type="region of interest" description="Disordered" evidence="6">
    <location>
        <begin position="127"/>
        <end position="153"/>
    </location>
</feature>
<dbReference type="InterPro" id="IPR011598">
    <property type="entry name" value="bHLH_dom"/>
</dbReference>
<sequence>MSTHPRTKTCNLLTQFPSSIPLDTEIHAQTFISNQPNWLNYSNSSELNILEETVGTKVLMPIPGLIELFVTKQVPEDQHVIDFLSPQCNISIQQEALINSKNMDTNVTIDVNAMSNIGTNQLSGIVNDGKDESNDHFHPPVSPLTPSESLSLPHDKSIDRINLCNSSMNFIQQYEYNSQNRIKSDALLEMSHDSFHLDKESTEENKLQDIDTLQKCIMTNRESMHMQYMESLENNEQQVEDKDSTKKDMGQLGSISDCSDQNDDDEDAKNLRAERKRRKKLNDRLHALRALVPKITTLDRASILGDAIEYVKDLQKQAKELQDELEDQSEDDAAKSNCMNGNNIHNVQSDILSQSGANLGIKPDHGRSTTNGFHAGNDHISKQNLDLETSNDKTQQMEPQVELAQIDENEIFIKVFCEHKPGWFMKLMEAFNSLGMEVTSANVTTHKILVSNVFKVKKKDSEIVQAEDVRDYLLEETKWVKVNEKDKAVISTLQGDGQKHQKKDC</sequence>
<accession>A0AAD7LZV9</accession>
<feature type="coiled-coil region" evidence="5">
    <location>
        <begin position="271"/>
        <end position="331"/>
    </location>
</feature>
<reference evidence="8" key="1">
    <citation type="journal article" date="2023" name="Science">
        <title>Elucidation of the pathway for biosynthesis of saponin adjuvants from the soapbark tree.</title>
        <authorList>
            <person name="Reed J."/>
            <person name="Orme A."/>
            <person name="El-Demerdash A."/>
            <person name="Owen C."/>
            <person name="Martin L.B.B."/>
            <person name="Misra R.C."/>
            <person name="Kikuchi S."/>
            <person name="Rejzek M."/>
            <person name="Martin A.C."/>
            <person name="Harkess A."/>
            <person name="Leebens-Mack J."/>
            <person name="Louveau T."/>
            <person name="Stephenson M.J."/>
            <person name="Osbourn A."/>
        </authorList>
    </citation>
    <scope>NUCLEOTIDE SEQUENCE</scope>
    <source>
        <strain evidence="8">S10</strain>
    </source>
</reference>
<evidence type="ECO:0000256" key="6">
    <source>
        <dbReference type="SAM" id="MobiDB-lite"/>
    </source>
</evidence>
<dbReference type="Gene3D" id="4.10.280.10">
    <property type="entry name" value="Helix-loop-helix DNA-binding domain"/>
    <property type="match status" value="1"/>
</dbReference>
<dbReference type="EMBL" id="JARAOO010000005">
    <property type="protein sequence ID" value="KAJ7967143.1"/>
    <property type="molecule type" value="Genomic_DNA"/>
</dbReference>
<evidence type="ECO:0000256" key="5">
    <source>
        <dbReference type="SAM" id="Coils"/>
    </source>
</evidence>
<organism evidence="8 9">
    <name type="scientific">Quillaja saponaria</name>
    <name type="common">Soap bark tree</name>
    <dbReference type="NCBI Taxonomy" id="32244"/>
    <lineage>
        <taxon>Eukaryota</taxon>
        <taxon>Viridiplantae</taxon>
        <taxon>Streptophyta</taxon>
        <taxon>Embryophyta</taxon>
        <taxon>Tracheophyta</taxon>
        <taxon>Spermatophyta</taxon>
        <taxon>Magnoliopsida</taxon>
        <taxon>eudicotyledons</taxon>
        <taxon>Gunneridae</taxon>
        <taxon>Pentapetalae</taxon>
        <taxon>rosids</taxon>
        <taxon>fabids</taxon>
        <taxon>Fabales</taxon>
        <taxon>Quillajaceae</taxon>
        <taxon>Quillaja</taxon>
    </lineage>
</organism>
<evidence type="ECO:0000256" key="2">
    <source>
        <dbReference type="ARBA" id="ARBA00023015"/>
    </source>
</evidence>
<gene>
    <name evidence="8" type="ORF">O6P43_011441</name>
</gene>
<dbReference type="Pfam" id="PF00010">
    <property type="entry name" value="HLH"/>
    <property type="match status" value="1"/>
</dbReference>
<keyword evidence="5" id="KW-0175">Coiled coil</keyword>
<feature type="compositionally biased region" description="Basic and acidic residues" evidence="6">
    <location>
        <begin position="128"/>
        <end position="138"/>
    </location>
</feature>
<dbReference type="GO" id="GO:0003700">
    <property type="term" value="F:DNA-binding transcription factor activity"/>
    <property type="evidence" value="ECO:0007669"/>
    <property type="project" value="TreeGrafter"/>
</dbReference>
<dbReference type="GO" id="GO:0043565">
    <property type="term" value="F:sequence-specific DNA binding"/>
    <property type="evidence" value="ECO:0007669"/>
    <property type="project" value="TreeGrafter"/>
</dbReference>
<dbReference type="Pfam" id="PF22754">
    <property type="entry name" value="bHLH-TF_ACT-like_plant"/>
    <property type="match status" value="1"/>
</dbReference>
<evidence type="ECO:0000313" key="9">
    <source>
        <dbReference type="Proteomes" id="UP001163823"/>
    </source>
</evidence>
<keyword evidence="2" id="KW-0805">Transcription regulation</keyword>
<dbReference type="Proteomes" id="UP001163823">
    <property type="component" value="Chromosome 5"/>
</dbReference>
<dbReference type="GO" id="GO:0046983">
    <property type="term" value="F:protein dimerization activity"/>
    <property type="evidence" value="ECO:0007669"/>
    <property type="project" value="InterPro"/>
</dbReference>
<dbReference type="InterPro" id="IPR036638">
    <property type="entry name" value="HLH_DNA-bd_sf"/>
</dbReference>
<dbReference type="InterPro" id="IPR054502">
    <property type="entry name" value="bHLH-TF_ACT-like_plant"/>
</dbReference>
<evidence type="ECO:0000256" key="3">
    <source>
        <dbReference type="ARBA" id="ARBA00023163"/>
    </source>
</evidence>
<dbReference type="SMART" id="SM00353">
    <property type="entry name" value="HLH"/>
    <property type="match status" value="1"/>
</dbReference>
<feature type="compositionally biased region" description="Basic and acidic residues" evidence="6">
    <location>
        <begin position="239"/>
        <end position="249"/>
    </location>
</feature>
<name>A0AAD7LZV9_QUISA</name>
<dbReference type="CDD" id="cd11443">
    <property type="entry name" value="bHLH_AtAMS_like"/>
    <property type="match status" value="1"/>
</dbReference>
<keyword evidence="3" id="KW-0804">Transcription</keyword>
<evidence type="ECO:0000313" key="8">
    <source>
        <dbReference type="EMBL" id="KAJ7967143.1"/>
    </source>
</evidence>
<dbReference type="SUPFAM" id="SSF47459">
    <property type="entry name" value="HLH, helix-loop-helix DNA-binding domain"/>
    <property type="match status" value="1"/>
</dbReference>
<keyword evidence="9" id="KW-1185">Reference proteome</keyword>
<proteinExistence type="predicted"/>
<dbReference type="InterPro" id="IPR051358">
    <property type="entry name" value="TF_AMS/ICE1/BHLH6-like"/>
</dbReference>
<comment type="caution">
    <text evidence="8">The sequence shown here is derived from an EMBL/GenBank/DDBJ whole genome shotgun (WGS) entry which is preliminary data.</text>
</comment>
<evidence type="ECO:0000256" key="4">
    <source>
        <dbReference type="ARBA" id="ARBA00023242"/>
    </source>
</evidence>
<feature type="domain" description="BHLH" evidence="7">
    <location>
        <begin position="265"/>
        <end position="314"/>
    </location>
</feature>
<evidence type="ECO:0000259" key="7">
    <source>
        <dbReference type="PROSITE" id="PS50888"/>
    </source>
</evidence>
<feature type="region of interest" description="Disordered" evidence="6">
    <location>
        <begin position="233"/>
        <end position="268"/>
    </location>
</feature>
<dbReference type="PANTHER" id="PTHR31945:SF11">
    <property type="entry name" value="TRANSCRIPTION FACTOR ABORTED MICROSPORES"/>
    <property type="match status" value="1"/>
</dbReference>
<dbReference type="PROSITE" id="PS50888">
    <property type="entry name" value="BHLH"/>
    <property type="match status" value="1"/>
</dbReference>